<organism evidence="2 3">
    <name type="scientific">Spirosoma pollinicola</name>
    <dbReference type="NCBI Taxonomy" id="2057025"/>
    <lineage>
        <taxon>Bacteria</taxon>
        <taxon>Pseudomonadati</taxon>
        <taxon>Bacteroidota</taxon>
        <taxon>Cytophagia</taxon>
        <taxon>Cytophagales</taxon>
        <taxon>Cytophagaceae</taxon>
        <taxon>Spirosoma</taxon>
    </lineage>
</organism>
<dbReference type="OrthoDB" id="9812089at2"/>
<dbReference type="Gene3D" id="3.10.450.50">
    <property type="match status" value="2"/>
</dbReference>
<accession>A0A2K8ZCI8</accession>
<dbReference type="GO" id="GO:0030638">
    <property type="term" value="P:polyketide metabolic process"/>
    <property type="evidence" value="ECO:0007669"/>
    <property type="project" value="InterPro"/>
</dbReference>
<dbReference type="SUPFAM" id="SSF54427">
    <property type="entry name" value="NTF2-like"/>
    <property type="match status" value="2"/>
</dbReference>
<keyword evidence="3" id="KW-1185">Reference proteome</keyword>
<dbReference type="InterPro" id="IPR009959">
    <property type="entry name" value="Cyclase_SnoaL-like"/>
</dbReference>
<dbReference type="Pfam" id="PF12680">
    <property type="entry name" value="SnoaL_2"/>
    <property type="match status" value="1"/>
</dbReference>
<dbReference type="Pfam" id="PF07366">
    <property type="entry name" value="SnoaL"/>
    <property type="match status" value="1"/>
</dbReference>
<dbReference type="InterPro" id="IPR032710">
    <property type="entry name" value="NTF2-like_dom_sf"/>
</dbReference>
<protein>
    <recommendedName>
        <fullName evidence="1">SnoaL-like domain-containing protein</fullName>
    </recommendedName>
</protein>
<name>A0A2K8ZCI8_9BACT</name>
<feature type="domain" description="SnoaL-like" evidence="1">
    <location>
        <begin position="148"/>
        <end position="238"/>
    </location>
</feature>
<dbReference type="PANTHER" id="PTHR38436">
    <property type="entry name" value="POLYKETIDE CYCLASE SNOAL-LIKE DOMAIN"/>
    <property type="match status" value="1"/>
</dbReference>
<dbReference type="RefSeq" id="WP_100994130.1">
    <property type="nucleotide sequence ID" value="NZ_CP025096.1"/>
</dbReference>
<dbReference type="PANTHER" id="PTHR38436:SF1">
    <property type="entry name" value="ESTER CYCLASE"/>
    <property type="match status" value="1"/>
</dbReference>
<dbReference type="Proteomes" id="UP000232883">
    <property type="component" value="Chromosome"/>
</dbReference>
<dbReference type="AlphaFoldDB" id="A0A2K8ZCI8"/>
<evidence type="ECO:0000313" key="3">
    <source>
        <dbReference type="Proteomes" id="UP000232883"/>
    </source>
</evidence>
<gene>
    <name evidence="2" type="ORF">CWM47_30445</name>
</gene>
<dbReference type="InterPro" id="IPR037401">
    <property type="entry name" value="SnoaL-like"/>
</dbReference>
<reference evidence="2 3" key="1">
    <citation type="submission" date="2017-11" db="EMBL/GenBank/DDBJ databases">
        <title>Taxonomic description and genome sequences of Spirosoma HA7 sp. nov., isolated from pollen microhabitat of Corylus avellana.</title>
        <authorList>
            <person name="Ambika Manirajan B."/>
            <person name="Suarez C."/>
            <person name="Ratering S."/>
            <person name="Geissler-Plaum R."/>
            <person name="Cardinale M."/>
            <person name="Sylvia S."/>
        </authorList>
    </citation>
    <scope>NUCLEOTIDE SEQUENCE [LARGE SCALE GENOMIC DNA]</scope>
    <source>
        <strain evidence="2 3">HA7</strain>
    </source>
</reference>
<proteinExistence type="predicted"/>
<sequence length="246" mass="27775">MQLETHNKSLIRDFYRRAVNQGDIAFAEQLIADDYIQHSNAMKPGKAGIIEALTFMKQMPKPASASTPYFRLIAESDFVVTNLSFDWEGRQKVVVDLFRFDNGKVAEHWDAVQDQPETSLNGHAMMDGPLPIVDADLTVTNKKITIEFFQQIFIGRQLDALPQFVATDLVQHQPEIANGINGLQAFLSQNASAISRSVVHRIIAEGDFVVIQFEGTVAQKATMFYDIFRLRQGLIVEHWSVNQLIH</sequence>
<evidence type="ECO:0000259" key="1">
    <source>
        <dbReference type="Pfam" id="PF12680"/>
    </source>
</evidence>
<dbReference type="EMBL" id="CP025096">
    <property type="protein sequence ID" value="AUD07564.1"/>
    <property type="molecule type" value="Genomic_DNA"/>
</dbReference>
<evidence type="ECO:0000313" key="2">
    <source>
        <dbReference type="EMBL" id="AUD07564.1"/>
    </source>
</evidence>
<dbReference type="KEGG" id="spir:CWM47_30445"/>